<gene>
    <name evidence="1" type="ORF">I532_09682</name>
</gene>
<evidence type="ECO:0000313" key="1">
    <source>
        <dbReference type="EMBL" id="EMT53038.1"/>
    </source>
</evidence>
<dbReference type="EMBL" id="APBN01000003">
    <property type="protein sequence ID" value="EMT53038.1"/>
    <property type="molecule type" value="Genomic_DNA"/>
</dbReference>
<name>M8DHN9_9BACL</name>
<organism evidence="1 2">
    <name type="scientific">Brevibacillus borstelensis AK1</name>
    <dbReference type="NCBI Taxonomy" id="1300222"/>
    <lineage>
        <taxon>Bacteria</taxon>
        <taxon>Bacillati</taxon>
        <taxon>Bacillota</taxon>
        <taxon>Bacilli</taxon>
        <taxon>Bacillales</taxon>
        <taxon>Paenibacillaceae</taxon>
        <taxon>Brevibacillus</taxon>
    </lineage>
</organism>
<protein>
    <submittedName>
        <fullName evidence="1">Uncharacterized protein</fullName>
    </submittedName>
</protein>
<sequence>MQARLEPEAEGIAAYSFPEQAALLFQAVELTELENAKPAQTWEHAGTIPFGNVAGSPAFLQVFKETNPVASCGSDYQAVALLEHKGETFGYRECFSASLIEDAIQKKKASVVLLEKNHAAAGSNYVLQGAAALAANGPARMGYFYYDSSQDKWFAFEDWGDPRLADLDGDGADELVNQFEGLHLHWPDVNIYRWRGSVLEKSESVKAVLQVPHFSLSSAIANTESGPHTIKVQAAMDSESVRTESATYKYESGKLLRIASE</sequence>
<accession>M8DHN9</accession>
<comment type="caution">
    <text evidence="1">The sequence shown here is derived from an EMBL/GenBank/DDBJ whole genome shotgun (WGS) entry which is preliminary data.</text>
</comment>
<keyword evidence="2" id="KW-1185">Reference proteome</keyword>
<dbReference type="Proteomes" id="UP000012081">
    <property type="component" value="Unassembled WGS sequence"/>
</dbReference>
<dbReference type="PATRIC" id="fig|1300222.3.peg.2002"/>
<dbReference type="AlphaFoldDB" id="M8DHN9"/>
<evidence type="ECO:0000313" key="2">
    <source>
        <dbReference type="Proteomes" id="UP000012081"/>
    </source>
</evidence>
<reference evidence="1 2" key="1">
    <citation type="submission" date="2013-03" db="EMBL/GenBank/DDBJ databases">
        <title>Assembly of a new bacterial strain Brevibacillus borstelensis AK1.</title>
        <authorList>
            <person name="Rajan I."/>
            <person name="PoliReddy D."/>
            <person name="Sugumar T."/>
            <person name="Rathinam K."/>
            <person name="Alqarawi S."/>
            <person name="Khalil A.B."/>
            <person name="Sivakumar N."/>
        </authorList>
    </citation>
    <scope>NUCLEOTIDE SEQUENCE [LARGE SCALE GENOMIC DNA]</scope>
    <source>
        <strain evidence="1 2">AK1</strain>
    </source>
</reference>
<proteinExistence type="predicted"/>